<evidence type="ECO:0000256" key="1">
    <source>
        <dbReference type="SAM" id="Phobius"/>
    </source>
</evidence>
<dbReference type="AlphaFoldDB" id="A0A3A4AM01"/>
<dbReference type="Proteomes" id="UP000265768">
    <property type="component" value="Unassembled WGS sequence"/>
</dbReference>
<keyword evidence="3" id="KW-1185">Reference proteome</keyword>
<sequence length="94" mass="10076">MPHLIATATTHPATPTATFPTLAAGVGWFLLAAALAALIYAAMCAVAPFGPCPRCAPGKGRKRKAAHCRHCDGTGLRLRTGRRLFNYLRRTFAR</sequence>
<dbReference type="RefSeq" id="WP_119928729.1">
    <property type="nucleotide sequence ID" value="NZ_QZEY01000010.1"/>
</dbReference>
<name>A0A3A4AM01_9ACTN</name>
<organism evidence="2 3">
    <name type="scientific">Bailinhaonella thermotolerans</name>
    <dbReference type="NCBI Taxonomy" id="1070861"/>
    <lineage>
        <taxon>Bacteria</taxon>
        <taxon>Bacillati</taxon>
        <taxon>Actinomycetota</taxon>
        <taxon>Actinomycetes</taxon>
        <taxon>Streptosporangiales</taxon>
        <taxon>Streptosporangiaceae</taxon>
        <taxon>Bailinhaonella</taxon>
    </lineage>
</organism>
<protein>
    <submittedName>
        <fullName evidence="2">Uncharacterized protein</fullName>
    </submittedName>
</protein>
<reference evidence="2 3" key="1">
    <citation type="submission" date="2018-09" db="EMBL/GenBank/DDBJ databases">
        <title>YIM 75507 draft genome.</title>
        <authorList>
            <person name="Tang S."/>
            <person name="Feng Y."/>
        </authorList>
    </citation>
    <scope>NUCLEOTIDE SEQUENCE [LARGE SCALE GENOMIC DNA]</scope>
    <source>
        <strain evidence="2 3">YIM 75507</strain>
    </source>
</reference>
<gene>
    <name evidence="2" type="ORF">D5H75_23650</name>
</gene>
<keyword evidence="1" id="KW-0472">Membrane</keyword>
<evidence type="ECO:0000313" key="2">
    <source>
        <dbReference type="EMBL" id="RJL29951.1"/>
    </source>
</evidence>
<evidence type="ECO:0000313" key="3">
    <source>
        <dbReference type="Proteomes" id="UP000265768"/>
    </source>
</evidence>
<keyword evidence="1" id="KW-1133">Transmembrane helix</keyword>
<feature type="transmembrane region" description="Helical" evidence="1">
    <location>
        <begin position="28"/>
        <end position="52"/>
    </location>
</feature>
<comment type="caution">
    <text evidence="2">The sequence shown here is derived from an EMBL/GenBank/DDBJ whole genome shotgun (WGS) entry which is preliminary data.</text>
</comment>
<keyword evidence="1" id="KW-0812">Transmembrane</keyword>
<dbReference type="EMBL" id="QZEY01000010">
    <property type="protein sequence ID" value="RJL29951.1"/>
    <property type="molecule type" value="Genomic_DNA"/>
</dbReference>
<proteinExistence type="predicted"/>
<accession>A0A3A4AM01</accession>